<dbReference type="InterPro" id="IPR010760">
    <property type="entry name" value="DNA-repair_Swi5"/>
</dbReference>
<evidence type="ECO:0000256" key="1">
    <source>
        <dbReference type="ARBA" id="ARBA00008060"/>
    </source>
</evidence>
<keyword evidence="6" id="KW-1185">Reference proteome</keyword>
<dbReference type="Pfam" id="PF07061">
    <property type="entry name" value="Swi5"/>
    <property type="match status" value="1"/>
</dbReference>
<dbReference type="PANTHER" id="PTHR28529">
    <property type="entry name" value="DNA REPAIR PROTEIN SWI5 HOMOLOG"/>
    <property type="match status" value="1"/>
</dbReference>
<feature type="compositionally biased region" description="Low complexity" evidence="4">
    <location>
        <begin position="106"/>
        <end position="121"/>
    </location>
</feature>
<name>A0A178CL20_9EURO</name>
<organism evidence="5 6">
    <name type="scientific">Fonsecaea nubica</name>
    <dbReference type="NCBI Taxonomy" id="856822"/>
    <lineage>
        <taxon>Eukaryota</taxon>
        <taxon>Fungi</taxon>
        <taxon>Dikarya</taxon>
        <taxon>Ascomycota</taxon>
        <taxon>Pezizomycotina</taxon>
        <taxon>Eurotiomycetes</taxon>
        <taxon>Chaetothyriomycetidae</taxon>
        <taxon>Chaetothyriales</taxon>
        <taxon>Herpotrichiellaceae</taxon>
        <taxon>Fonsecaea</taxon>
    </lineage>
</organism>
<comment type="caution">
    <text evidence="5">The sequence shown here is derived from an EMBL/GenBank/DDBJ whole genome shotgun (WGS) entry which is preliminary data.</text>
</comment>
<sequence>MEDDRYSSNQSNGHELPIPTSHQKQSPQAPQAEVQSIVKELPTSLSTSDQSHKAASDAKQAKLLASIEQLRSNISTTEARLSTKLREITQLKSYSTSASTANENKQGSNRRSSSSSSQQGSVPEIVQQQHDSTTIPTSMSVEDEKAALVHAHSIINKHISLLTTYNEIKDVAMEMLGLIAEKEGRRLQDVMEERGIDERD</sequence>
<dbReference type="PANTHER" id="PTHR28529:SF2">
    <property type="entry name" value="DNA REPAIR PROTEIN SWI5 HOMOLOG"/>
    <property type="match status" value="1"/>
</dbReference>
<feature type="compositionally biased region" description="Polar residues" evidence="4">
    <location>
        <begin position="94"/>
        <end position="105"/>
    </location>
</feature>
<evidence type="ECO:0008006" key="7">
    <source>
        <dbReference type="Google" id="ProtNLM"/>
    </source>
</evidence>
<feature type="compositionally biased region" description="Polar residues" evidence="4">
    <location>
        <begin position="20"/>
        <end position="29"/>
    </location>
</feature>
<protein>
    <recommendedName>
        <fullName evidence="7">Swi5-domain-containing protein</fullName>
    </recommendedName>
</protein>
<dbReference type="GO" id="GO:0010772">
    <property type="term" value="P:meiotic DNA recombinase assembly involved in reciprocal meiotic recombination"/>
    <property type="evidence" value="ECO:0007669"/>
    <property type="project" value="TreeGrafter"/>
</dbReference>
<feature type="region of interest" description="Disordered" evidence="4">
    <location>
        <begin position="94"/>
        <end position="135"/>
    </location>
</feature>
<keyword evidence="3" id="KW-0234">DNA repair</keyword>
<dbReference type="AlphaFoldDB" id="A0A178CL20"/>
<evidence type="ECO:0000256" key="4">
    <source>
        <dbReference type="SAM" id="MobiDB-lite"/>
    </source>
</evidence>
<dbReference type="GO" id="GO:0032798">
    <property type="term" value="C:Swi5-Sfr1 complex"/>
    <property type="evidence" value="ECO:0007669"/>
    <property type="project" value="TreeGrafter"/>
</dbReference>
<dbReference type="GO" id="GO:0000709">
    <property type="term" value="P:meiotic joint molecule formation"/>
    <property type="evidence" value="ECO:0007669"/>
    <property type="project" value="TreeGrafter"/>
</dbReference>
<proteinExistence type="inferred from homology"/>
<dbReference type="Proteomes" id="UP000185904">
    <property type="component" value="Unassembled WGS sequence"/>
</dbReference>
<comment type="similarity">
    <text evidence="1">Belongs to the SWI5/SAE3 family.</text>
</comment>
<evidence type="ECO:0000313" key="5">
    <source>
        <dbReference type="EMBL" id="OAL30044.1"/>
    </source>
</evidence>
<dbReference type="GeneID" id="34592349"/>
<evidence type="ECO:0000313" key="6">
    <source>
        <dbReference type="Proteomes" id="UP000185904"/>
    </source>
</evidence>
<dbReference type="GO" id="GO:0034974">
    <property type="term" value="C:Swi5-Swi2 complex"/>
    <property type="evidence" value="ECO:0007669"/>
    <property type="project" value="TreeGrafter"/>
</dbReference>
<feature type="region of interest" description="Disordered" evidence="4">
    <location>
        <begin position="1"/>
        <end position="59"/>
    </location>
</feature>
<dbReference type="OrthoDB" id="255837at2759"/>
<evidence type="ECO:0000256" key="3">
    <source>
        <dbReference type="ARBA" id="ARBA00023204"/>
    </source>
</evidence>
<reference evidence="5 6" key="1">
    <citation type="submission" date="2016-03" db="EMBL/GenBank/DDBJ databases">
        <title>The draft genome sequence of Fonsecaea nubica causative agent of cutaneous subcutaneous infection in human host.</title>
        <authorList>
            <person name="Costa F."/>
            <person name="Sybren D.H."/>
            <person name="Raittz R.T."/>
            <person name="Weiss V.A."/>
            <person name="Leao A.C."/>
            <person name="Gomes R."/>
            <person name="De Souza E.M."/>
            <person name="Pedrosa F.O."/>
            <person name="Steffens M.B."/>
            <person name="Bombassaro A."/>
            <person name="Tadra-Sfeir M.Z."/>
            <person name="Moreno L.F."/>
            <person name="Najafzadeh M.J."/>
            <person name="Felipe M.S."/>
            <person name="Teixeira M."/>
            <person name="Sun J."/>
            <person name="Xi L."/>
            <person name="Castro M.A."/>
            <person name="Vicente V.A."/>
        </authorList>
    </citation>
    <scope>NUCLEOTIDE SEQUENCE [LARGE SCALE GENOMIC DNA]</scope>
    <source>
        <strain evidence="5 6">CBS 269.64</strain>
    </source>
</reference>
<dbReference type="EMBL" id="LVCJ01000077">
    <property type="protein sequence ID" value="OAL30044.1"/>
    <property type="molecule type" value="Genomic_DNA"/>
</dbReference>
<feature type="compositionally biased region" description="Polar residues" evidence="4">
    <location>
        <begin position="126"/>
        <end position="135"/>
    </location>
</feature>
<evidence type="ECO:0000256" key="2">
    <source>
        <dbReference type="ARBA" id="ARBA00022763"/>
    </source>
</evidence>
<feature type="compositionally biased region" description="Basic and acidic residues" evidence="4">
    <location>
        <begin position="50"/>
        <end position="59"/>
    </location>
</feature>
<keyword evidence="2" id="KW-0227">DNA damage</keyword>
<accession>A0A178CL20</accession>
<gene>
    <name evidence="5" type="ORF">AYO20_08948</name>
</gene>
<dbReference type="Gene3D" id="1.20.5.170">
    <property type="match status" value="1"/>
</dbReference>
<dbReference type="RefSeq" id="XP_022496778.1">
    <property type="nucleotide sequence ID" value="XM_022647221.1"/>
</dbReference>